<evidence type="ECO:0000313" key="2">
    <source>
        <dbReference type="EMBL" id="OQN97152.1"/>
    </source>
</evidence>
<sequence>MGGNTQLRTDSAAGSEKRVGVYALRCTYWNLVMTTTDGSKYTHFDFHHAHEDRPANSHASRYIVRAITVPYIDTLPTTSTFDDEPTSAISRADLIMRNRPPIVGSLSEPAMTLSATAEATVYPWDPTSPMHSLSTPSAPYETKLWTPEASDVTRRASAQTSTATPFHPTPMAHPVRKEQNHRLRPTVALPGTMSSRAEVHLKIQIKPKNESGSAVRSPLLSPRELRRSSRAYGVRVKNAVKNMFKKDEVDEESFERIDGKHWADERW</sequence>
<reference evidence="3" key="1">
    <citation type="submission" date="2017-03" db="EMBL/GenBank/DDBJ databases">
        <title>Genomes of endolithic fungi from Antarctica.</title>
        <authorList>
            <person name="Coleine C."/>
            <person name="Masonjones S."/>
            <person name="Stajich J.E."/>
        </authorList>
    </citation>
    <scope>NUCLEOTIDE SEQUENCE [LARGE SCALE GENOMIC DNA]</scope>
    <source>
        <strain evidence="3">CCFEE 5527</strain>
    </source>
</reference>
<dbReference type="Proteomes" id="UP000192596">
    <property type="component" value="Unassembled WGS sequence"/>
</dbReference>
<dbReference type="EMBL" id="NAJO01000057">
    <property type="protein sequence ID" value="OQN97152.1"/>
    <property type="molecule type" value="Genomic_DNA"/>
</dbReference>
<name>A0A1V8SDC3_9PEZI</name>
<feature type="region of interest" description="Disordered" evidence="1">
    <location>
        <begin position="248"/>
        <end position="267"/>
    </location>
</feature>
<dbReference type="OrthoDB" id="3932066at2759"/>
<proteinExistence type="predicted"/>
<evidence type="ECO:0000313" key="3">
    <source>
        <dbReference type="Proteomes" id="UP000192596"/>
    </source>
</evidence>
<comment type="caution">
    <text evidence="2">The sequence shown here is derived from an EMBL/GenBank/DDBJ whole genome shotgun (WGS) entry which is preliminary data.</text>
</comment>
<feature type="region of interest" description="Disordered" evidence="1">
    <location>
        <begin position="158"/>
        <end position="180"/>
    </location>
</feature>
<organism evidence="2 3">
    <name type="scientific">Cryoendolithus antarcticus</name>
    <dbReference type="NCBI Taxonomy" id="1507870"/>
    <lineage>
        <taxon>Eukaryota</taxon>
        <taxon>Fungi</taxon>
        <taxon>Dikarya</taxon>
        <taxon>Ascomycota</taxon>
        <taxon>Pezizomycotina</taxon>
        <taxon>Dothideomycetes</taxon>
        <taxon>Dothideomycetidae</taxon>
        <taxon>Cladosporiales</taxon>
        <taxon>Cladosporiaceae</taxon>
        <taxon>Cryoendolithus</taxon>
    </lineage>
</organism>
<keyword evidence="3" id="KW-1185">Reference proteome</keyword>
<evidence type="ECO:0000256" key="1">
    <source>
        <dbReference type="SAM" id="MobiDB-lite"/>
    </source>
</evidence>
<protein>
    <submittedName>
        <fullName evidence="2">Uncharacterized protein</fullName>
    </submittedName>
</protein>
<accession>A0A1V8SDC3</accession>
<dbReference type="AlphaFoldDB" id="A0A1V8SDC3"/>
<gene>
    <name evidence="2" type="ORF">B0A48_17249</name>
</gene>
<dbReference type="InParanoid" id="A0A1V8SDC3"/>